<dbReference type="AlphaFoldDB" id="J9DPB5"/>
<dbReference type="HOGENOM" id="CLU_022882_0_1_1"/>
<evidence type="ECO:0000256" key="6">
    <source>
        <dbReference type="RuleBase" id="RU000586"/>
    </source>
</evidence>
<organism evidence="11 12">
    <name type="scientific">Edhazardia aedis (strain USNM 41457)</name>
    <name type="common">Microsporidian parasite</name>
    <dbReference type="NCBI Taxonomy" id="1003232"/>
    <lineage>
        <taxon>Eukaryota</taxon>
        <taxon>Fungi</taxon>
        <taxon>Fungi incertae sedis</taxon>
        <taxon>Microsporidia</taxon>
        <taxon>Edhazardia</taxon>
    </lineage>
</organism>
<evidence type="ECO:0000256" key="8">
    <source>
        <dbReference type="SAM" id="MobiDB-lite"/>
    </source>
</evidence>
<comment type="caution">
    <text evidence="11">The sequence shown here is derived from an EMBL/GenBank/DDBJ whole genome shotgun (WGS) entry which is preliminary data.</text>
</comment>
<dbReference type="EMBL" id="AFBI03000043">
    <property type="protein sequence ID" value="EJW03182.1"/>
    <property type="molecule type" value="Genomic_DNA"/>
</dbReference>
<dbReference type="Gene3D" id="3.40.630.170">
    <property type="match status" value="1"/>
</dbReference>
<dbReference type="STRING" id="1003232.J9DPB5"/>
<accession>J9DPB5</accession>
<evidence type="ECO:0000256" key="4">
    <source>
        <dbReference type="ARBA" id="ARBA00022679"/>
    </source>
</evidence>
<keyword evidence="4 6" id="KW-0808">Transferase</keyword>
<comment type="similarity">
    <text evidence="1 7">Belongs to the NMT family.</text>
</comment>
<dbReference type="FunCoup" id="J9DPB5">
    <property type="interactions" value="219"/>
</dbReference>
<protein>
    <recommendedName>
        <fullName evidence="3 6">Glycylpeptide N-tetradecanoyltransferase</fullName>
        <ecNumber evidence="2 6">2.3.1.97</ecNumber>
    </recommendedName>
</protein>
<feature type="domain" description="Glycylpeptide N-tetradecanoyltransferase C-terminal" evidence="10">
    <location>
        <begin position="262"/>
        <end position="410"/>
    </location>
</feature>
<dbReference type="PANTHER" id="PTHR11377:SF5">
    <property type="entry name" value="GLYCYLPEPTIDE N-TETRADECANOYLTRANSFERASE"/>
    <property type="match status" value="1"/>
</dbReference>
<evidence type="ECO:0000256" key="2">
    <source>
        <dbReference type="ARBA" id="ARBA00012923"/>
    </source>
</evidence>
<feature type="region of interest" description="Disordered" evidence="8">
    <location>
        <begin position="194"/>
        <end position="218"/>
    </location>
</feature>
<evidence type="ECO:0000256" key="1">
    <source>
        <dbReference type="ARBA" id="ARBA00009469"/>
    </source>
</evidence>
<evidence type="ECO:0000259" key="10">
    <source>
        <dbReference type="Pfam" id="PF02799"/>
    </source>
</evidence>
<dbReference type="InterPro" id="IPR022677">
    <property type="entry name" value="NMT_C"/>
</dbReference>
<evidence type="ECO:0000313" key="11">
    <source>
        <dbReference type="EMBL" id="EJW03182.1"/>
    </source>
</evidence>
<dbReference type="InterPro" id="IPR016181">
    <property type="entry name" value="Acyl_CoA_acyltransferase"/>
</dbReference>
<dbReference type="VEuPathDB" id="MicrosporidiaDB:EDEG_02435"/>
<dbReference type="InParanoid" id="J9DPB5"/>
<evidence type="ECO:0000313" key="12">
    <source>
        <dbReference type="Proteomes" id="UP000003163"/>
    </source>
</evidence>
<dbReference type="GO" id="GO:0004379">
    <property type="term" value="F:glycylpeptide N-tetradecanoyltransferase activity"/>
    <property type="evidence" value="ECO:0007669"/>
    <property type="project" value="UniProtKB-EC"/>
</dbReference>
<name>J9DPB5_EDHAE</name>
<evidence type="ECO:0000256" key="7">
    <source>
        <dbReference type="RuleBase" id="RU004178"/>
    </source>
</evidence>
<dbReference type="InterPro" id="IPR022676">
    <property type="entry name" value="NMT_N"/>
</dbReference>
<reference evidence="11 12" key="1">
    <citation type="submission" date="2011-08" db="EMBL/GenBank/DDBJ databases">
        <authorList>
            <person name="Liu Z.J."/>
            <person name="Shi F.L."/>
            <person name="Lu J.Q."/>
            <person name="Li M."/>
            <person name="Wang Z.L."/>
        </authorList>
    </citation>
    <scope>NUCLEOTIDE SEQUENCE [LARGE SCALE GENOMIC DNA]</scope>
    <source>
        <strain evidence="11 12">USNM 41457</strain>
    </source>
</reference>
<evidence type="ECO:0000259" key="9">
    <source>
        <dbReference type="Pfam" id="PF01233"/>
    </source>
</evidence>
<gene>
    <name evidence="11" type="ORF">EDEG_02435</name>
</gene>
<keyword evidence="5 6" id="KW-0012">Acyltransferase</keyword>
<feature type="compositionally biased region" description="Polar residues" evidence="8">
    <location>
        <begin position="1"/>
        <end position="18"/>
    </location>
</feature>
<feature type="domain" description="Glycylpeptide N-tetradecanoyltransferase N-terminal" evidence="9">
    <location>
        <begin position="23"/>
        <end position="167"/>
    </location>
</feature>
<proteinExistence type="inferred from homology"/>
<dbReference type="Pfam" id="PF02799">
    <property type="entry name" value="NMT_C"/>
    <property type="match status" value="1"/>
</dbReference>
<dbReference type="InterPro" id="IPR000903">
    <property type="entry name" value="NMT"/>
</dbReference>
<dbReference type="EC" id="2.3.1.97" evidence="2 6"/>
<dbReference type="OMA" id="CPAMESE"/>
<feature type="region of interest" description="Disordered" evidence="8">
    <location>
        <begin position="1"/>
        <end position="20"/>
    </location>
</feature>
<comment type="catalytic activity">
    <reaction evidence="6">
        <text>N-terminal glycyl-[protein] + tetradecanoyl-CoA = N-tetradecanoylglycyl-[protein] + CoA + H(+)</text>
        <dbReference type="Rhea" id="RHEA:15521"/>
        <dbReference type="Rhea" id="RHEA-COMP:12666"/>
        <dbReference type="Rhea" id="RHEA-COMP:12667"/>
        <dbReference type="ChEBI" id="CHEBI:15378"/>
        <dbReference type="ChEBI" id="CHEBI:57287"/>
        <dbReference type="ChEBI" id="CHEBI:57385"/>
        <dbReference type="ChEBI" id="CHEBI:64723"/>
        <dbReference type="ChEBI" id="CHEBI:133050"/>
        <dbReference type="EC" id="2.3.1.97"/>
    </reaction>
</comment>
<dbReference type="PANTHER" id="PTHR11377">
    <property type="entry name" value="N-MYRISTOYL TRANSFERASE"/>
    <property type="match status" value="1"/>
</dbReference>
<reference evidence="12" key="2">
    <citation type="submission" date="2015-07" db="EMBL/GenBank/DDBJ databases">
        <title>Contrasting host-pathogen interactions and genome evolution in two generalist and specialist microsporidian pathogens of mosquitoes.</title>
        <authorList>
            <consortium name="The Broad Institute Genomics Platform"/>
            <consortium name="The Broad Institute Genome Sequencing Center for Infectious Disease"/>
            <person name="Cuomo C.A."/>
            <person name="Sanscrainte N.D."/>
            <person name="Goldberg J.M."/>
            <person name="Heiman D."/>
            <person name="Young S."/>
            <person name="Zeng Q."/>
            <person name="Becnel J.J."/>
            <person name="Birren B.W."/>
        </authorList>
    </citation>
    <scope>NUCLEOTIDE SEQUENCE [LARGE SCALE GENOMIC DNA]</scope>
    <source>
        <strain evidence="12">USNM 41457</strain>
    </source>
</reference>
<dbReference type="Pfam" id="PF01233">
    <property type="entry name" value="NMT"/>
    <property type="match status" value="1"/>
</dbReference>
<evidence type="ECO:0000256" key="3">
    <source>
        <dbReference type="ARBA" id="ARBA00022240"/>
    </source>
</evidence>
<keyword evidence="12" id="KW-1185">Reference proteome</keyword>
<dbReference type="OrthoDB" id="60315at2759"/>
<sequence>MQNNHNFWSTQPVGNGKTNEAIKIPKNVSTKVTPLPPTFYFKNLTLNNINIIHDLLSENYVQDNSGKYRLLYSIDFLKWQFSGFSIMLGVFQNDELVGFSLGKKHKIVVNGVCEDSLSVNFLCLKINLRKKNLAPLIIQEMTRQANLVGIFRAVFTAGLVLPFKVASARYFHRVINEEKMHRLYDEKHEKIDLDNFDPEKNENNNIKKKESRSKNSNITEEIKINTNCRSNDKIKEKSIGKNSDLQDIKKEFETYFYHDIDTNTIYKSVENSEFKKIYEIYEKESTEYGLYEKTCLERFEEITKPIENVLYTLVSTKNGIIKGFISFFIIDTLIVTKNTKIKGAYLYHLYGENKAELVHHAIKYAETINADIFNCISIGKYFEFIGKLSFKPGDGVLNYYLFNWDVLPIPSSYISFTLP</sequence>
<evidence type="ECO:0000256" key="5">
    <source>
        <dbReference type="ARBA" id="ARBA00023315"/>
    </source>
</evidence>
<dbReference type="SUPFAM" id="SSF55729">
    <property type="entry name" value="Acyl-CoA N-acyltransferases (Nat)"/>
    <property type="match status" value="2"/>
</dbReference>
<dbReference type="Proteomes" id="UP000003163">
    <property type="component" value="Unassembled WGS sequence"/>
</dbReference>
<comment type="function">
    <text evidence="6">Adds a myristoyl group to the N-terminal glycine residue of certain cellular proteins.</text>
</comment>
<dbReference type="GO" id="GO:0005737">
    <property type="term" value="C:cytoplasm"/>
    <property type="evidence" value="ECO:0007669"/>
    <property type="project" value="TreeGrafter"/>
</dbReference>
<feature type="compositionally biased region" description="Basic and acidic residues" evidence="8">
    <location>
        <begin position="194"/>
        <end position="208"/>
    </location>
</feature>